<dbReference type="Pfam" id="PF03544">
    <property type="entry name" value="TonB_C"/>
    <property type="match status" value="1"/>
</dbReference>
<evidence type="ECO:0000256" key="4">
    <source>
        <dbReference type="ARBA" id="ARBA00023136"/>
    </source>
</evidence>
<evidence type="ECO:0000313" key="6">
    <source>
        <dbReference type="EMBL" id="BDQ34852.1"/>
    </source>
</evidence>
<feature type="domain" description="TonB C-terminal" evidence="5">
    <location>
        <begin position="82"/>
        <end position="174"/>
    </location>
</feature>
<dbReference type="PROSITE" id="PS52015">
    <property type="entry name" value="TONB_CTD"/>
    <property type="match status" value="1"/>
</dbReference>
<evidence type="ECO:0000313" key="7">
    <source>
        <dbReference type="Proteomes" id="UP001061361"/>
    </source>
</evidence>
<dbReference type="RefSeq" id="WP_264981740.1">
    <property type="nucleotide sequence ID" value="NZ_AP026708.1"/>
</dbReference>
<evidence type="ECO:0000259" key="5">
    <source>
        <dbReference type="PROSITE" id="PS52015"/>
    </source>
</evidence>
<sequence>MTRNQILGLCIAASFFLHMWGLDLDWRMDDPAGGDEMIIPADFAIAADVPAGDGMALEQAVDTGSEHSADSAARRLLRQARRRYFQQVREAVERRKFQAGGDLSGLIGNVLYSFSIRDDDTFADVRIRRSSGDPALDRAAGNAILAASGRVKRPDILKGQRFNLSVAVKYQYNL</sequence>
<dbReference type="SUPFAM" id="SSF74653">
    <property type="entry name" value="TolA/TonB C-terminal domain"/>
    <property type="match status" value="1"/>
</dbReference>
<dbReference type="EMBL" id="AP026708">
    <property type="protein sequence ID" value="BDQ34852.1"/>
    <property type="molecule type" value="Genomic_DNA"/>
</dbReference>
<gene>
    <name evidence="6" type="ORF">JCM14722_23940</name>
</gene>
<reference evidence="6" key="1">
    <citation type="submission" date="2022-08" db="EMBL/GenBank/DDBJ databases">
        <title>Genome Sequence of the sulphate-reducing bacterium, Pseudodesulfovibrio portus JCM14722.</title>
        <authorList>
            <person name="Kondo R."/>
            <person name="Kataoka T."/>
        </authorList>
    </citation>
    <scope>NUCLEOTIDE SEQUENCE</scope>
    <source>
        <strain evidence="6">JCM 14722</strain>
    </source>
</reference>
<dbReference type="InterPro" id="IPR006260">
    <property type="entry name" value="TonB/TolA_C"/>
</dbReference>
<dbReference type="Gene3D" id="3.30.1150.10">
    <property type="match status" value="1"/>
</dbReference>
<dbReference type="InterPro" id="IPR037682">
    <property type="entry name" value="TonB_C"/>
</dbReference>
<keyword evidence="3" id="KW-1133">Transmembrane helix</keyword>
<keyword evidence="2" id="KW-0812">Transmembrane</keyword>
<evidence type="ECO:0000256" key="3">
    <source>
        <dbReference type="ARBA" id="ARBA00022989"/>
    </source>
</evidence>
<keyword evidence="4" id="KW-0472">Membrane</keyword>
<accession>A0ABN6RYZ3</accession>
<name>A0ABN6RYZ3_9BACT</name>
<comment type="subcellular location">
    <subcellularLocation>
        <location evidence="1">Membrane</location>
        <topology evidence="1">Single-pass membrane protein</topology>
    </subcellularLocation>
</comment>
<organism evidence="6 7">
    <name type="scientific">Pseudodesulfovibrio portus</name>
    <dbReference type="NCBI Taxonomy" id="231439"/>
    <lineage>
        <taxon>Bacteria</taxon>
        <taxon>Pseudomonadati</taxon>
        <taxon>Thermodesulfobacteriota</taxon>
        <taxon>Desulfovibrionia</taxon>
        <taxon>Desulfovibrionales</taxon>
        <taxon>Desulfovibrionaceae</taxon>
    </lineage>
</organism>
<keyword evidence="7" id="KW-1185">Reference proteome</keyword>
<evidence type="ECO:0000256" key="2">
    <source>
        <dbReference type="ARBA" id="ARBA00022692"/>
    </source>
</evidence>
<dbReference type="Proteomes" id="UP001061361">
    <property type="component" value="Chromosome"/>
</dbReference>
<evidence type="ECO:0000256" key="1">
    <source>
        <dbReference type="ARBA" id="ARBA00004167"/>
    </source>
</evidence>
<dbReference type="NCBIfam" id="TIGR01352">
    <property type="entry name" value="tonB_Cterm"/>
    <property type="match status" value="1"/>
</dbReference>
<protein>
    <recommendedName>
        <fullName evidence="5">TonB C-terminal domain-containing protein</fullName>
    </recommendedName>
</protein>
<proteinExistence type="predicted"/>